<protein>
    <recommendedName>
        <fullName evidence="4">Major facilitator superfamily (MFS) profile domain-containing protein</fullName>
    </recommendedName>
</protein>
<accession>A0A8H3IYB5</accession>
<name>A0A8H3IYB5_9LECA</name>
<feature type="transmembrane region" description="Helical" evidence="3">
    <location>
        <begin position="254"/>
        <end position="277"/>
    </location>
</feature>
<comment type="subcellular location">
    <subcellularLocation>
        <location evidence="1">Membrane</location>
        <topology evidence="1">Multi-pass membrane protein</topology>
    </subcellularLocation>
</comment>
<dbReference type="InterPro" id="IPR036259">
    <property type="entry name" value="MFS_trans_sf"/>
</dbReference>
<feature type="transmembrane region" description="Helical" evidence="3">
    <location>
        <begin position="149"/>
        <end position="172"/>
    </location>
</feature>
<evidence type="ECO:0000256" key="3">
    <source>
        <dbReference type="SAM" id="Phobius"/>
    </source>
</evidence>
<dbReference type="Gene3D" id="1.20.1250.20">
    <property type="entry name" value="MFS general substrate transporter like domains"/>
    <property type="match status" value="2"/>
</dbReference>
<evidence type="ECO:0000256" key="1">
    <source>
        <dbReference type="ARBA" id="ARBA00004141"/>
    </source>
</evidence>
<feature type="transmembrane region" description="Helical" evidence="3">
    <location>
        <begin position="181"/>
        <end position="201"/>
    </location>
</feature>
<keyword evidence="3" id="KW-1133">Transmembrane helix</keyword>
<feature type="domain" description="Major facilitator superfamily (MFS) profile" evidence="4">
    <location>
        <begin position="53"/>
        <end position="444"/>
    </location>
</feature>
<comment type="caution">
    <text evidence="5">The sequence shown here is derived from an EMBL/GenBank/DDBJ whole genome shotgun (WGS) entry which is preliminary data.</text>
</comment>
<evidence type="ECO:0000256" key="2">
    <source>
        <dbReference type="ARBA" id="ARBA00006727"/>
    </source>
</evidence>
<evidence type="ECO:0000313" key="5">
    <source>
        <dbReference type="EMBL" id="CAF9938198.1"/>
    </source>
</evidence>
<dbReference type="InterPro" id="IPR020846">
    <property type="entry name" value="MFS_dom"/>
</dbReference>
<dbReference type="EMBL" id="CAJPDT010000106">
    <property type="protein sequence ID" value="CAF9938198.1"/>
    <property type="molecule type" value="Genomic_DNA"/>
</dbReference>
<dbReference type="AlphaFoldDB" id="A0A8H3IYB5"/>
<keyword evidence="3" id="KW-0812">Transmembrane</keyword>
<dbReference type="GO" id="GO:0022857">
    <property type="term" value="F:transmembrane transporter activity"/>
    <property type="evidence" value="ECO:0007669"/>
    <property type="project" value="InterPro"/>
</dbReference>
<sequence length="444" mass="47669">MDSTNTSERELVIFDDTEKTNFDATQTEKGHAKGEPGKTLEASSNKIPDGGFFAWLQVAGAFCIFFNTWGIVNSYGVYQNYYSSYRLHSHSDSQIAWIGSMQGFLLLLVSVITGPLYDAGYLRALVHGGTFLTILGMMMTSICNSYGELLVAQGIVVGIGDGLLFLPSIVIVSQYFEKKRALATGIASMGSSIGGVIYPVVFRQVQSSHGFPWATRVIAFIMLATSILTVPFIKQRVPSSSLRKVYDASSFRDLPYLFFCFGIFFGFMGIYIAFFYVELYATQRCGMGAPLATYLLAVVNAGSFFGRLFPNWLADGIGPLNVQIPFALVASLLAFCWIAVRSSAGLLVFCALYGFFSGTFVSLPGPIVYGLSSDMSTVGTRLGMSMGFAGVGLLIGNPTAGAILRGGGGWVGLQAWAGTLIAVSAVCMMGARWARFGGGLKTVA</sequence>
<evidence type="ECO:0000259" key="4">
    <source>
        <dbReference type="PROSITE" id="PS50850"/>
    </source>
</evidence>
<feature type="transmembrane region" description="Helical" evidence="3">
    <location>
        <begin position="52"/>
        <end position="75"/>
    </location>
</feature>
<feature type="transmembrane region" description="Helical" evidence="3">
    <location>
        <begin position="320"/>
        <end position="340"/>
    </location>
</feature>
<proteinExistence type="inferred from homology"/>
<feature type="transmembrane region" description="Helical" evidence="3">
    <location>
        <begin position="124"/>
        <end position="143"/>
    </location>
</feature>
<dbReference type="PROSITE" id="PS50850">
    <property type="entry name" value="MFS"/>
    <property type="match status" value="1"/>
</dbReference>
<comment type="similarity">
    <text evidence="2">Belongs to the major facilitator superfamily. Monocarboxylate porter (TC 2.A.1.13) family.</text>
</comment>
<dbReference type="OrthoDB" id="6509908at2759"/>
<feature type="transmembrane region" description="Helical" evidence="3">
    <location>
        <begin position="346"/>
        <end position="371"/>
    </location>
</feature>
<gene>
    <name evidence="5" type="ORF">IMSHALPRED_000714</name>
</gene>
<dbReference type="Proteomes" id="UP000664534">
    <property type="component" value="Unassembled WGS sequence"/>
</dbReference>
<feature type="transmembrane region" description="Helical" evidence="3">
    <location>
        <begin position="383"/>
        <end position="404"/>
    </location>
</feature>
<dbReference type="PANTHER" id="PTHR11360">
    <property type="entry name" value="MONOCARBOXYLATE TRANSPORTER"/>
    <property type="match status" value="1"/>
</dbReference>
<keyword evidence="3" id="KW-0472">Membrane</keyword>
<feature type="transmembrane region" description="Helical" evidence="3">
    <location>
        <begin position="213"/>
        <end position="233"/>
    </location>
</feature>
<dbReference type="InterPro" id="IPR011701">
    <property type="entry name" value="MFS"/>
</dbReference>
<dbReference type="GO" id="GO:0016020">
    <property type="term" value="C:membrane"/>
    <property type="evidence" value="ECO:0007669"/>
    <property type="project" value="UniProtKB-SubCell"/>
</dbReference>
<keyword evidence="6" id="KW-1185">Reference proteome</keyword>
<organism evidence="5 6">
    <name type="scientific">Imshaugia aleurites</name>
    <dbReference type="NCBI Taxonomy" id="172621"/>
    <lineage>
        <taxon>Eukaryota</taxon>
        <taxon>Fungi</taxon>
        <taxon>Dikarya</taxon>
        <taxon>Ascomycota</taxon>
        <taxon>Pezizomycotina</taxon>
        <taxon>Lecanoromycetes</taxon>
        <taxon>OSLEUM clade</taxon>
        <taxon>Lecanoromycetidae</taxon>
        <taxon>Lecanorales</taxon>
        <taxon>Lecanorineae</taxon>
        <taxon>Parmeliaceae</taxon>
        <taxon>Imshaugia</taxon>
    </lineage>
</organism>
<dbReference type="SUPFAM" id="SSF103473">
    <property type="entry name" value="MFS general substrate transporter"/>
    <property type="match status" value="1"/>
</dbReference>
<dbReference type="Pfam" id="PF07690">
    <property type="entry name" value="MFS_1"/>
    <property type="match status" value="1"/>
</dbReference>
<feature type="transmembrane region" description="Helical" evidence="3">
    <location>
        <begin position="410"/>
        <end position="431"/>
    </location>
</feature>
<reference evidence="5" key="1">
    <citation type="submission" date="2021-03" db="EMBL/GenBank/DDBJ databases">
        <authorList>
            <person name="Tagirdzhanova G."/>
        </authorList>
    </citation>
    <scope>NUCLEOTIDE SEQUENCE</scope>
</reference>
<dbReference type="PANTHER" id="PTHR11360:SF234">
    <property type="entry name" value="MFS-TYPE TRANSPORTER DBAD-RELATED"/>
    <property type="match status" value="1"/>
</dbReference>
<dbReference type="InterPro" id="IPR050327">
    <property type="entry name" value="Proton-linked_MCT"/>
</dbReference>
<feature type="transmembrane region" description="Helical" evidence="3">
    <location>
        <begin position="95"/>
        <end position="117"/>
    </location>
</feature>
<evidence type="ECO:0000313" key="6">
    <source>
        <dbReference type="Proteomes" id="UP000664534"/>
    </source>
</evidence>